<sequence length="358" mass="39727">MQRSRRLLFVLSPDFLAEKSFSLFECRLGLYLDHSAKTNIIAVGYRSVSKLPCVEVAQIRKAASATITWRGKRSESPRSRFWLRVRLALPGRPLALGRRMIDSTSSHSDLAAFMLQKHYTNKEQHNHRKAQRKSIGNQSRGSGRASTNPSLRRDRQVVVTEARKRCSGWVEVENQEVRSVDEREQTVFTEQANQVDCGASNPSPLRDITDNTVQQNEAMPAPANQTDLSADLIEERSCDRDEDEFCDQSEEKPTLGHPPVPSNVSNLANGECSNPPGPASFPDLLETNQAVLITGSAHDHNRILSSKSSCAIITNLPQSLNCKDPDATLSSDSAPFTDSAHSECQQEVEETRQTNTVA</sequence>
<dbReference type="GO" id="GO:0007165">
    <property type="term" value="P:signal transduction"/>
    <property type="evidence" value="ECO:0007669"/>
    <property type="project" value="InterPro"/>
</dbReference>
<dbReference type="SUPFAM" id="SSF52200">
    <property type="entry name" value="Toll/Interleukin receptor TIR domain"/>
    <property type="match status" value="1"/>
</dbReference>
<feature type="domain" description="TIR" evidence="2">
    <location>
        <begin position="1"/>
        <end position="89"/>
    </location>
</feature>
<evidence type="ECO:0000259" key="2">
    <source>
        <dbReference type="PROSITE" id="PS50104"/>
    </source>
</evidence>
<evidence type="ECO:0000313" key="3">
    <source>
        <dbReference type="EMBL" id="CAL1571144.1"/>
    </source>
</evidence>
<dbReference type="InterPro" id="IPR000157">
    <property type="entry name" value="TIR_dom"/>
</dbReference>
<keyword evidence="4" id="KW-1185">Reference proteome</keyword>
<evidence type="ECO:0000313" key="4">
    <source>
        <dbReference type="Proteomes" id="UP001497482"/>
    </source>
</evidence>
<dbReference type="AlphaFoldDB" id="A0AAV2J7K0"/>
<dbReference type="EMBL" id="OZ035832">
    <property type="protein sequence ID" value="CAL1571144.1"/>
    <property type="molecule type" value="Genomic_DNA"/>
</dbReference>
<name>A0AAV2J7K0_KNICA</name>
<evidence type="ECO:0000256" key="1">
    <source>
        <dbReference type="SAM" id="MobiDB-lite"/>
    </source>
</evidence>
<dbReference type="InterPro" id="IPR035897">
    <property type="entry name" value="Toll_tir_struct_dom_sf"/>
</dbReference>
<feature type="compositionally biased region" description="Polar residues" evidence="1">
    <location>
        <begin position="134"/>
        <end position="150"/>
    </location>
</feature>
<dbReference type="Gene3D" id="3.40.50.10140">
    <property type="entry name" value="Toll/interleukin-1 receptor homology (TIR) domain"/>
    <property type="match status" value="1"/>
</dbReference>
<organism evidence="3 4">
    <name type="scientific">Knipowitschia caucasica</name>
    <name type="common">Caucasian dwarf goby</name>
    <name type="synonym">Pomatoschistus caucasicus</name>
    <dbReference type="NCBI Taxonomy" id="637954"/>
    <lineage>
        <taxon>Eukaryota</taxon>
        <taxon>Metazoa</taxon>
        <taxon>Chordata</taxon>
        <taxon>Craniata</taxon>
        <taxon>Vertebrata</taxon>
        <taxon>Euteleostomi</taxon>
        <taxon>Actinopterygii</taxon>
        <taxon>Neopterygii</taxon>
        <taxon>Teleostei</taxon>
        <taxon>Neoteleostei</taxon>
        <taxon>Acanthomorphata</taxon>
        <taxon>Gobiaria</taxon>
        <taxon>Gobiiformes</taxon>
        <taxon>Gobioidei</taxon>
        <taxon>Gobiidae</taxon>
        <taxon>Gobiinae</taxon>
        <taxon>Knipowitschia</taxon>
    </lineage>
</organism>
<proteinExistence type="predicted"/>
<feature type="region of interest" description="Disordered" evidence="1">
    <location>
        <begin position="326"/>
        <end position="358"/>
    </location>
</feature>
<dbReference type="Pfam" id="PF01582">
    <property type="entry name" value="TIR"/>
    <property type="match status" value="1"/>
</dbReference>
<gene>
    <name evidence="3" type="ORF">KC01_LOCUS3298</name>
</gene>
<reference evidence="3 4" key="1">
    <citation type="submission" date="2024-04" db="EMBL/GenBank/DDBJ databases">
        <authorList>
            <person name="Waldvogel A.-M."/>
            <person name="Schoenle A."/>
        </authorList>
    </citation>
    <scope>NUCLEOTIDE SEQUENCE [LARGE SCALE GENOMIC DNA]</scope>
</reference>
<dbReference type="Proteomes" id="UP001497482">
    <property type="component" value="Chromosome 10"/>
</dbReference>
<feature type="region of interest" description="Disordered" evidence="1">
    <location>
        <begin position="122"/>
        <end position="155"/>
    </location>
</feature>
<protein>
    <recommendedName>
        <fullName evidence="2">TIR domain-containing protein</fullName>
    </recommendedName>
</protein>
<dbReference type="PROSITE" id="PS50104">
    <property type="entry name" value="TIR"/>
    <property type="match status" value="1"/>
</dbReference>
<accession>A0AAV2J7K0</accession>